<dbReference type="Proteomes" id="UP000515518">
    <property type="component" value="Chromosome"/>
</dbReference>
<dbReference type="EMBL" id="CP050549">
    <property type="protein sequence ID" value="QND42336.1"/>
    <property type="molecule type" value="Genomic_DNA"/>
</dbReference>
<evidence type="ECO:0000313" key="2">
    <source>
        <dbReference type="Proteomes" id="UP000515518"/>
    </source>
</evidence>
<reference evidence="2" key="1">
    <citation type="journal article" date="2020" name="Mol. Plant Microbe">
        <title>Rhizobial microsymbionts of the narrowly endemic Oxytropis species growing in Kamchatka are characterized by significant genetic diversity and possess a set of genes that are associated with T3SS and T6SS secretion systems and can affect the development of symbiosis.</title>
        <authorList>
            <person name="Safronova V."/>
            <person name="Guro P."/>
            <person name="Sazanova A."/>
            <person name="Kuznetsova I."/>
            <person name="Belimov A."/>
            <person name="Yakubov V."/>
            <person name="Chirak E."/>
            <person name="Afonin A."/>
            <person name="Gogolev Y."/>
            <person name="Andronov E."/>
            <person name="Tikhonovich I."/>
        </authorList>
    </citation>
    <scope>NUCLEOTIDE SEQUENCE [LARGE SCALE GENOMIC DNA]</scope>
    <source>
        <strain evidence="2">RCAM0610</strain>
    </source>
</reference>
<protein>
    <submittedName>
        <fullName evidence="1">Uncharacterized protein</fullName>
    </submittedName>
</protein>
<gene>
    <name evidence="1" type="ORF">HB770_11020</name>
</gene>
<dbReference type="AlphaFoldDB" id="A0A7G6RJA4"/>
<sequence>MTRLARVDMDAVAPLYPSDKVAGRVAGRGEHFEWSPPETSIHSRDPIPYRQPTEAETILPSFVDLAGLKSGRLTVMGIAVESISPGQRWVVRCVCGSYEVRRARYLKACAAYQKTGDNEAMCLACAYTRRLQNGRFDPKKAAAAAEAIQNCIR</sequence>
<name>A0A7G6RJA4_RHILV</name>
<evidence type="ECO:0000313" key="1">
    <source>
        <dbReference type="EMBL" id="QND42336.1"/>
    </source>
</evidence>
<proteinExistence type="predicted"/>
<accession>A0A7G6RJA4</accession>
<organism evidence="1 2">
    <name type="scientific">Rhizobium leguminosarum bv. viciae</name>
    <dbReference type="NCBI Taxonomy" id="387"/>
    <lineage>
        <taxon>Bacteria</taxon>
        <taxon>Pseudomonadati</taxon>
        <taxon>Pseudomonadota</taxon>
        <taxon>Alphaproteobacteria</taxon>
        <taxon>Hyphomicrobiales</taxon>
        <taxon>Rhizobiaceae</taxon>
        <taxon>Rhizobium/Agrobacterium group</taxon>
        <taxon>Rhizobium</taxon>
    </lineage>
</organism>